<gene>
    <name evidence="1" type="ORF">HNQ37_001663</name>
</gene>
<sequence>MSTKSILLQWLNVYEHYGFEGLEIKRKKRTYYREFKLNAGEYYLTKIISYREATNQLDIDAPALLTAWVLKYNK</sequence>
<dbReference type="SUPFAM" id="SSF48295">
    <property type="entry name" value="TrpR-like"/>
    <property type="match status" value="1"/>
</dbReference>
<evidence type="ECO:0000313" key="1">
    <source>
        <dbReference type="EMBL" id="MBB5888750.1"/>
    </source>
</evidence>
<proteinExistence type="predicted"/>
<name>A0A841CC72_9LACT</name>
<dbReference type="Proteomes" id="UP000562464">
    <property type="component" value="Unassembled WGS sequence"/>
</dbReference>
<dbReference type="InterPro" id="IPR010921">
    <property type="entry name" value="Trp_repressor/repl_initiator"/>
</dbReference>
<dbReference type="RefSeq" id="WP_183541149.1">
    <property type="nucleotide sequence ID" value="NZ_JACHHV010000047.1"/>
</dbReference>
<dbReference type="GO" id="GO:0043565">
    <property type="term" value="F:sequence-specific DNA binding"/>
    <property type="evidence" value="ECO:0007669"/>
    <property type="project" value="InterPro"/>
</dbReference>
<organism evidence="1 2">
    <name type="scientific">Lactovum miscens</name>
    <dbReference type="NCBI Taxonomy" id="190387"/>
    <lineage>
        <taxon>Bacteria</taxon>
        <taxon>Bacillati</taxon>
        <taxon>Bacillota</taxon>
        <taxon>Bacilli</taxon>
        <taxon>Lactobacillales</taxon>
        <taxon>Streptococcaceae</taxon>
        <taxon>Lactovum</taxon>
    </lineage>
</organism>
<dbReference type="AlphaFoldDB" id="A0A841CC72"/>
<keyword evidence="2" id="KW-1185">Reference proteome</keyword>
<comment type="caution">
    <text evidence="1">The sequence shown here is derived from an EMBL/GenBank/DDBJ whole genome shotgun (WGS) entry which is preliminary data.</text>
</comment>
<reference evidence="1 2" key="1">
    <citation type="submission" date="2020-08" db="EMBL/GenBank/DDBJ databases">
        <title>Genomic Encyclopedia of Type Strains, Phase IV (KMG-IV): sequencing the most valuable type-strain genomes for metagenomic binning, comparative biology and taxonomic classification.</title>
        <authorList>
            <person name="Goeker M."/>
        </authorList>
    </citation>
    <scope>NUCLEOTIDE SEQUENCE [LARGE SCALE GENOMIC DNA]</scope>
    <source>
        <strain evidence="1 2">DSM 14925</strain>
    </source>
</reference>
<dbReference type="EMBL" id="JACHHV010000047">
    <property type="protein sequence ID" value="MBB5888750.1"/>
    <property type="molecule type" value="Genomic_DNA"/>
</dbReference>
<protein>
    <submittedName>
        <fullName evidence="1">Transposase-like protein</fullName>
    </submittedName>
</protein>
<evidence type="ECO:0000313" key="2">
    <source>
        <dbReference type="Proteomes" id="UP000562464"/>
    </source>
</evidence>
<accession>A0A841CC72</accession>